<feature type="compositionally biased region" description="Basic and acidic residues" evidence="1">
    <location>
        <begin position="24"/>
        <end position="40"/>
    </location>
</feature>
<dbReference type="Proteomes" id="UP001151752">
    <property type="component" value="Chromosome 15W"/>
</dbReference>
<accession>A0A9Q0SSP1</accession>
<evidence type="ECO:0000313" key="2">
    <source>
        <dbReference type="EMBL" id="KAJ6687945.1"/>
    </source>
</evidence>
<reference evidence="2" key="1">
    <citation type="submission" date="2022-11" db="EMBL/GenBank/DDBJ databases">
        <authorList>
            <person name="Hyden B.L."/>
            <person name="Feng K."/>
            <person name="Yates T."/>
            <person name="Jawdy S."/>
            <person name="Smart L.B."/>
            <person name="Muchero W."/>
        </authorList>
    </citation>
    <scope>NUCLEOTIDE SEQUENCE</scope>
    <source>
        <tissue evidence="2">Shoot tip</tissue>
    </source>
</reference>
<reference evidence="2" key="2">
    <citation type="journal article" date="2023" name="Int. J. Mol. Sci.">
        <title>De Novo Assembly and Annotation of 11 Diverse Shrub Willow (Salix) Genomes Reveals Novel Gene Organization in Sex-Linked Regions.</title>
        <authorList>
            <person name="Hyden B."/>
            <person name="Feng K."/>
            <person name="Yates T.B."/>
            <person name="Jawdy S."/>
            <person name="Cereghino C."/>
            <person name="Smart L.B."/>
            <person name="Muchero W."/>
        </authorList>
    </citation>
    <scope>NUCLEOTIDE SEQUENCE</scope>
    <source>
        <tissue evidence="2">Shoot tip</tissue>
    </source>
</reference>
<name>A0A9Q0SSP1_9ROSI</name>
<dbReference type="AlphaFoldDB" id="A0A9Q0SSP1"/>
<evidence type="ECO:0000256" key="1">
    <source>
        <dbReference type="SAM" id="MobiDB-lite"/>
    </source>
</evidence>
<evidence type="ECO:0000313" key="3">
    <source>
        <dbReference type="Proteomes" id="UP001151752"/>
    </source>
</evidence>
<comment type="caution">
    <text evidence="2">The sequence shown here is derived from an EMBL/GenBank/DDBJ whole genome shotgun (WGS) entry which is preliminary data.</text>
</comment>
<dbReference type="EMBL" id="JAPFFM010000019">
    <property type="protein sequence ID" value="KAJ6687945.1"/>
    <property type="molecule type" value="Genomic_DNA"/>
</dbReference>
<keyword evidence="3" id="KW-1185">Reference proteome</keyword>
<sequence>MGKDDGVNNCSGSREEETEAKSNILKEKTVGEEERVENGKNRVERRWFSVIIIESSNHRCFHEERESEGKGKRKNGEGDCLRELETDKAEQLRRGRESRRLEQTFQPVVHDWKERRGGDEKKVCEENRGREREGEEGCGGGEVLIVLKESKDGFSQNLAACFFHRRNANLILHRWEGKMMRR</sequence>
<protein>
    <submittedName>
        <fullName evidence="2">Uncharacterized protein</fullName>
    </submittedName>
</protein>
<organism evidence="2 3">
    <name type="scientific">Salix koriyanagi</name>
    <dbReference type="NCBI Taxonomy" id="2511006"/>
    <lineage>
        <taxon>Eukaryota</taxon>
        <taxon>Viridiplantae</taxon>
        <taxon>Streptophyta</taxon>
        <taxon>Embryophyta</taxon>
        <taxon>Tracheophyta</taxon>
        <taxon>Spermatophyta</taxon>
        <taxon>Magnoliopsida</taxon>
        <taxon>eudicotyledons</taxon>
        <taxon>Gunneridae</taxon>
        <taxon>Pentapetalae</taxon>
        <taxon>rosids</taxon>
        <taxon>fabids</taxon>
        <taxon>Malpighiales</taxon>
        <taxon>Salicaceae</taxon>
        <taxon>Saliceae</taxon>
        <taxon>Salix</taxon>
    </lineage>
</organism>
<feature type="region of interest" description="Disordered" evidence="1">
    <location>
        <begin position="1"/>
        <end position="40"/>
    </location>
</feature>
<gene>
    <name evidence="2" type="ORF">OIU74_016612</name>
</gene>
<proteinExistence type="predicted"/>